<gene>
    <name evidence="2" type="ORF">CURHAP_LOCUS30626</name>
    <name evidence="3" type="ORF">ORAREDHAP_LOCUS30282</name>
</gene>
<reference evidence="3 4" key="2">
    <citation type="submission" date="2020-05" db="EMBL/GenBank/DDBJ databases">
        <authorList>
            <person name="Campoy J."/>
            <person name="Schneeberger K."/>
            <person name="Spophaly S."/>
        </authorList>
    </citation>
    <scope>NUCLEOTIDE SEQUENCE [LARGE SCALE GENOMIC DNA]</scope>
    <source>
        <strain evidence="3">PruArmRojPasFocal</strain>
    </source>
</reference>
<dbReference type="EMBL" id="CAEKKB010000005">
    <property type="protein sequence ID" value="CAB4309238.1"/>
    <property type="molecule type" value="Genomic_DNA"/>
</dbReference>
<protein>
    <submittedName>
        <fullName evidence="3">Uncharacterized protein</fullName>
    </submittedName>
</protein>
<evidence type="ECO:0000313" key="4">
    <source>
        <dbReference type="Proteomes" id="UP000507222"/>
    </source>
</evidence>
<sequence>MAFNHPAQQLMSKIILTKVAEETQRKRKALEEVGNGENGGSVGLGIDGINPKNPHSNFSVLAEEPVMGWGGGVVGGCLSTTKGNQGGGGEGLGGC</sequence>
<evidence type="ECO:0000313" key="3">
    <source>
        <dbReference type="EMBL" id="CAB4309238.1"/>
    </source>
</evidence>
<proteinExistence type="predicted"/>
<dbReference type="Proteomes" id="UP000507222">
    <property type="component" value="Unassembled WGS sequence"/>
</dbReference>
<dbReference type="EMBL" id="CAEKDK010000005">
    <property type="protein sequence ID" value="CAB4278792.1"/>
    <property type="molecule type" value="Genomic_DNA"/>
</dbReference>
<feature type="region of interest" description="Disordered" evidence="1">
    <location>
        <begin position="27"/>
        <end position="48"/>
    </location>
</feature>
<evidence type="ECO:0000313" key="2">
    <source>
        <dbReference type="EMBL" id="CAB4278792.1"/>
    </source>
</evidence>
<organism evidence="3 5">
    <name type="scientific">Prunus armeniaca</name>
    <name type="common">Apricot</name>
    <name type="synonym">Armeniaca vulgaris</name>
    <dbReference type="NCBI Taxonomy" id="36596"/>
    <lineage>
        <taxon>Eukaryota</taxon>
        <taxon>Viridiplantae</taxon>
        <taxon>Streptophyta</taxon>
        <taxon>Embryophyta</taxon>
        <taxon>Tracheophyta</taxon>
        <taxon>Spermatophyta</taxon>
        <taxon>Magnoliopsida</taxon>
        <taxon>eudicotyledons</taxon>
        <taxon>Gunneridae</taxon>
        <taxon>Pentapetalae</taxon>
        <taxon>rosids</taxon>
        <taxon>fabids</taxon>
        <taxon>Rosales</taxon>
        <taxon>Rosaceae</taxon>
        <taxon>Amygdaloideae</taxon>
        <taxon>Amygdaleae</taxon>
        <taxon>Prunus</taxon>
    </lineage>
</organism>
<accession>A0A6J5XEC2</accession>
<evidence type="ECO:0000256" key="1">
    <source>
        <dbReference type="SAM" id="MobiDB-lite"/>
    </source>
</evidence>
<reference evidence="5" key="1">
    <citation type="journal article" date="2020" name="Genome Biol.">
        <title>Gamete binning: chromosome-level and haplotype-resolved genome assembly enabled by high-throughput single-cell sequencing of gamete genomes.</title>
        <authorList>
            <person name="Campoy J.A."/>
            <person name="Sun H."/>
            <person name="Goel M."/>
            <person name="Jiao W.-B."/>
            <person name="Folz-Donahue K."/>
            <person name="Wang N."/>
            <person name="Rubio M."/>
            <person name="Liu C."/>
            <person name="Kukat C."/>
            <person name="Ruiz D."/>
            <person name="Huettel B."/>
            <person name="Schneeberger K."/>
        </authorList>
    </citation>
    <scope>NUCLEOTIDE SEQUENCE [LARGE SCALE GENOMIC DNA]</scope>
    <source>
        <strain evidence="5">cv. Rojo Pasion</strain>
    </source>
</reference>
<keyword evidence="5" id="KW-1185">Reference proteome</keyword>
<name>A0A6J5XEC2_PRUAR</name>
<feature type="compositionally biased region" description="Gly residues" evidence="1">
    <location>
        <begin position="36"/>
        <end position="46"/>
    </location>
</feature>
<dbReference type="Proteomes" id="UP000507245">
    <property type="component" value="Unassembled WGS sequence"/>
</dbReference>
<evidence type="ECO:0000313" key="5">
    <source>
        <dbReference type="Proteomes" id="UP000507245"/>
    </source>
</evidence>
<dbReference type="AlphaFoldDB" id="A0A6J5XEC2"/>